<comment type="subunit">
    <text evidence="7">Component of the ribosome quality control complex (RQC), composed of the E3 ubiquitin ligase LTN1, TCF25 and NEMF associated with the 60S ribosomal subunit. The complex probably also contains VCP/p97 and its ubiquitin-binding cofactors. Interacts (via its N-terminus) with XPO1.</text>
</comment>
<keyword evidence="15" id="KW-1185">Reference proteome</keyword>
<dbReference type="GO" id="GO:0043023">
    <property type="term" value="F:ribosomal large subunit binding"/>
    <property type="evidence" value="ECO:0007669"/>
    <property type="project" value="TreeGrafter"/>
</dbReference>
<dbReference type="Pfam" id="PF11923">
    <property type="entry name" value="NFACT-C"/>
    <property type="match status" value="1"/>
</dbReference>
<comment type="similarity">
    <text evidence="3">Belongs to the NEMF family.</text>
</comment>
<dbReference type="GO" id="GO:0140708">
    <property type="term" value="P:CAT tailing"/>
    <property type="evidence" value="ECO:0007669"/>
    <property type="project" value="UniProtKB-ARBA"/>
</dbReference>
<gene>
    <name evidence="14" type="primary">LOC127360869</name>
</gene>
<name>A0A8C4E3Y9_DICLA</name>
<organism evidence="14 15">
    <name type="scientific">Dicentrarchus labrax</name>
    <name type="common">European seabass</name>
    <name type="synonym">Morone labrax</name>
    <dbReference type="NCBI Taxonomy" id="13489"/>
    <lineage>
        <taxon>Eukaryota</taxon>
        <taxon>Metazoa</taxon>
        <taxon>Chordata</taxon>
        <taxon>Craniata</taxon>
        <taxon>Vertebrata</taxon>
        <taxon>Euteleostomi</taxon>
        <taxon>Actinopterygii</taxon>
        <taxon>Neopterygii</taxon>
        <taxon>Teleostei</taxon>
        <taxon>Neoteleostei</taxon>
        <taxon>Acanthomorphata</taxon>
        <taxon>Eupercaria</taxon>
        <taxon>Moronidae</taxon>
        <taxon>Dicentrarchus</taxon>
    </lineage>
</organism>
<sequence>MKTRFTTVDIRAVIAEINANYIGMRVNNVYDIDNKTYLIRLQKPDSKAVLLVESGTRIHSTDFEWPKNMMPSGFAMKCRKHLKSRRLTQVKQLGIDRIVDIQFGSDEAAYHLIIELYDRGNIILADHEYTILNLLRFRTAEAEDVKIAVRERYHVESARPPEPLMSLERLTEIISEAPNGDQVKRVLNPHLPYGATLIEHSLIEAGLSGSVKVDFAPKILEALQIAETYMEKTENFSGKGYIIQKSEKKPSLTPGKPSEELLTYDEFHPFLFAQHVKSPYLEFDTFDKAVDEFFSKMESQKIDMKALQQEKQAMKKLENVKRDHEQRLEALHQAQEVDRIKGELVEINLPVVERALQVVRSALANQVDWTEIGIIVKDAQAAGDPVACAIKELKLQTNHITMLLKNPYISEEDQEEEEKKDVVEEKGKKNKNKDKGQNKKLQRNKPMLVDVDLGLSAYANAKKYYDFKRSAEKKEHKTIEAADKAMKSAEKKTQKTLKEVQTVVTIQKARKVYWFEKFLWFISSENYLIIAGRDQQQNEMIVKRYLRAGDIYVHADLHGATSCVIKNPSGDPISPRTLTEAGTMSVCYSAAWDAKIITSAWWVHHHQVSKTAPTGEYLTTGSFMIRGKKNFLPPSYLIMGFGFLFKVNYYHKHILTLSHLQTVEFHACLCNKLKKIKEKYKDQDEEDRELMMQLLGVRRNNSDLQHTLHTLLMYRTVPSPQNLLTSLTGQPHPEDVLLFAVPVCAPYTALSNYKHKVKLTPGAQKKGKAARTAVFSFMKAKEASTREKDLFRSVKDTDLSRNIPGKVKVSAPNLLAAKKK</sequence>
<dbReference type="PANTHER" id="PTHR15239:SF6">
    <property type="entry name" value="RIBOSOME QUALITY CONTROL COMPLEX SUBUNIT NEMF"/>
    <property type="match status" value="1"/>
</dbReference>
<feature type="region of interest" description="Disordered" evidence="11">
    <location>
        <begin position="414"/>
        <end position="441"/>
    </location>
</feature>
<evidence type="ECO:0000256" key="9">
    <source>
        <dbReference type="ARBA" id="ARBA00076869"/>
    </source>
</evidence>
<dbReference type="GO" id="GO:1990112">
    <property type="term" value="C:RQC complex"/>
    <property type="evidence" value="ECO:0007669"/>
    <property type="project" value="TreeGrafter"/>
</dbReference>
<dbReference type="AlphaFoldDB" id="A0A8C4E3Y9"/>
<dbReference type="Pfam" id="PF05670">
    <property type="entry name" value="NFACT-R_1"/>
    <property type="match status" value="1"/>
</dbReference>
<evidence type="ECO:0000256" key="5">
    <source>
        <dbReference type="ARBA" id="ARBA00023054"/>
    </source>
</evidence>
<dbReference type="GeneTree" id="ENSGT00390000018516"/>
<evidence type="ECO:0000256" key="2">
    <source>
        <dbReference type="ARBA" id="ARBA00004496"/>
    </source>
</evidence>
<feature type="domain" description="NFACT protein C-terminal" evidence="13">
    <location>
        <begin position="722"/>
        <end position="810"/>
    </location>
</feature>
<evidence type="ECO:0000259" key="13">
    <source>
        <dbReference type="Pfam" id="PF11923"/>
    </source>
</evidence>
<evidence type="ECO:0000256" key="7">
    <source>
        <dbReference type="ARBA" id="ARBA00062982"/>
    </source>
</evidence>
<dbReference type="InterPro" id="IPR021846">
    <property type="entry name" value="NFACT-C"/>
</dbReference>
<evidence type="ECO:0000256" key="4">
    <source>
        <dbReference type="ARBA" id="ARBA00022490"/>
    </source>
</evidence>
<dbReference type="GO" id="GO:0005634">
    <property type="term" value="C:nucleus"/>
    <property type="evidence" value="ECO:0007669"/>
    <property type="project" value="UniProtKB-SubCell"/>
</dbReference>
<dbReference type="InterPro" id="IPR008532">
    <property type="entry name" value="NFACT_RNA-bd"/>
</dbReference>
<proteinExistence type="inferred from homology"/>
<reference evidence="14" key="1">
    <citation type="submission" date="2025-08" db="UniProtKB">
        <authorList>
            <consortium name="Ensembl"/>
        </authorList>
    </citation>
    <scope>IDENTIFICATION</scope>
</reference>
<evidence type="ECO:0000256" key="6">
    <source>
        <dbReference type="ARBA" id="ARBA00023242"/>
    </source>
</evidence>
<evidence type="ECO:0000313" key="15">
    <source>
        <dbReference type="Proteomes" id="UP000694389"/>
    </source>
</evidence>
<evidence type="ECO:0000256" key="1">
    <source>
        <dbReference type="ARBA" id="ARBA00004123"/>
    </source>
</evidence>
<keyword evidence="5 10" id="KW-0175">Coiled coil</keyword>
<dbReference type="FunFam" id="2.30.310.10:FF:000001">
    <property type="entry name" value="Nuclear export mediator factor Nemf"/>
    <property type="match status" value="1"/>
</dbReference>
<feature type="domain" description="NFACT RNA-binding" evidence="12">
    <location>
        <begin position="517"/>
        <end position="627"/>
    </location>
</feature>
<dbReference type="GO" id="GO:0005737">
    <property type="term" value="C:cytoplasm"/>
    <property type="evidence" value="ECO:0007669"/>
    <property type="project" value="UniProtKB-SubCell"/>
</dbReference>
<dbReference type="InterPro" id="IPR051608">
    <property type="entry name" value="RQC_Subunit_NEMF"/>
</dbReference>
<comment type="subcellular location">
    <subcellularLocation>
        <location evidence="2">Cytoplasm</location>
    </subcellularLocation>
    <subcellularLocation>
        <location evidence="1">Nucleus</location>
    </subcellularLocation>
</comment>
<protein>
    <recommendedName>
        <fullName evidence="8">Ribosome quality control complex subunit NEMF</fullName>
    </recommendedName>
    <alternativeName>
        <fullName evidence="9">Nuclear export mediator factor</fullName>
    </alternativeName>
</protein>
<dbReference type="Ensembl" id="ENSDLAT00005014626.2">
    <property type="protein sequence ID" value="ENSDLAP00005013398.1"/>
    <property type="gene ID" value="ENSDLAG00005004442.2"/>
</dbReference>
<feature type="coiled-coil region" evidence="10">
    <location>
        <begin position="666"/>
        <end position="693"/>
    </location>
</feature>
<evidence type="ECO:0000256" key="3">
    <source>
        <dbReference type="ARBA" id="ARBA00008318"/>
    </source>
</evidence>
<evidence type="ECO:0000256" key="11">
    <source>
        <dbReference type="SAM" id="MobiDB-lite"/>
    </source>
</evidence>
<dbReference type="Pfam" id="PF05833">
    <property type="entry name" value="NFACT_N"/>
    <property type="match status" value="1"/>
</dbReference>
<dbReference type="Proteomes" id="UP000694389">
    <property type="component" value="Unassembled WGS sequence"/>
</dbReference>
<evidence type="ECO:0000256" key="8">
    <source>
        <dbReference type="ARBA" id="ARBA00071447"/>
    </source>
</evidence>
<feature type="compositionally biased region" description="Basic and acidic residues" evidence="11">
    <location>
        <begin position="417"/>
        <end position="437"/>
    </location>
</feature>
<reference evidence="14" key="2">
    <citation type="submission" date="2025-09" db="UniProtKB">
        <authorList>
            <consortium name="Ensembl"/>
        </authorList>
    </citation>
    <scope>IDENTIFICATION</scope>
</reference>
<evidence type="ECO:0000313" key="14">
    <source>
        <dbReference type="Ensembl" id="ENSDLAP00005013398.1"/>
    </source>
</evidence>
<keyword evidence="6" id="KW-0539">Nucleus</keyword>
<dbReference type="PANTHER" id="PTHR15239">
    <property type="entry name" value="NUCLEAR EXPORT MEDIATOR FACTOR NEMF"/>
    <property type="match status" value="1"/>
</dbReference>
<feature type="coiled-coil region" evidence="10">
    <location>
        <begin position="290"/>
        <end position="334"/>
    </location>
</feature>
<dbReference type="GO" id="GO:0000049">
    <property type="term" value="F:tRNA binding"/>
    <property type="evidence" value="ECO:0007669"/>
    <property type="project" value="TreeGrafter"/>
</dbReference>
<dbReference type="Gene3D" id="2.30.310.10">
    <property type="entry name" value="ibrinogen binding protein from staphylococcus aureus domain"/>
    <property type="match status" value="1"/>
</dbReference>
<evidence type="ECO:0000259" key="12">
    <source>
        <dbReference type="Pfam" id="PF05670"/>
    </source>
</evidence>
<accession>A0A8C4E3Y9</accession>
<keyword evidence="4" id="KW-0963">Cytoplasm</keyword>
<evidence type="ECO:0000256" key="10">
    <source>
        <dbReference type="SAM" id="Coils"/>
    </source>
</evidence>